<feature type="compositionally biased region" description="Polar residues" evidence="1">
    <location>
        <begin position="51"/>
        <end position="61"/>
    </location>
</feature>
<gene>
    <name evidence="2" type="ORF">GWI33_009496</name>
</gene>
<proteinExistence type="predicted"/>
<feature type="compositionally biased region" description="Basic and acidic residues" evidence="1">
    <location>
        <begin position="1"/>
        <end position="17"/>
    </location>
</feature>
<dbReference type="AlphaFoldDB" id="A0A834MCX8"/>
<accession>A0A834MCX8</accession>
<name>A0A834MCX8_RHYFE</name>
<feature type="non-terminal residue" evidence="2">
    <location>
        <position position="89"/>
    </location>
</feature>
<dbReference type="EMBL" id="JAACXV010004430">
    <property type="protein sequence ID" value="KAF7277051.1"/>
    <property type="molecule type" value="Genomic_DNA"/>
</dbReference>
<evidence type="ECO:0000313" key="2">
    <source>
        <dbReference type="EMBL" id="KAF7277051.1"/>
    </source>
</evidence>
<protein>
    <submittedName>
        <fullName evidence="2">Uncharacterized protein</fullName>
    </submittedName>
</protein>
<feature type="compositionally biased region" description="Basic and acidic residues" evidence="1">
    <location>
        <begin position="78"/>
        <end position="89"/>
    </location>
</feature>
<keyword evidence="3" id="KW-1185">Reference proteome</keyword>
<evidence type="ECO:0000313" key="3">
    <source>
        <dbReference type="Proteomes" id="UP000625711"/>
    </source>
</evidence>
<sequence length="89" mass="10577">KEFKSQQKKVTEEHFKETEEEEQSRDVTLSGNEEIIRMNSTEEEVEKHQSQTETEVAQGEQNTEEQKQPTVSVSKLKNFFEERKEEENE</sequence>
<comment type="caution">
    <text evidence="2">The sequence shown here is derived from an EMBL/GenBank/DDBJ whole genome shotgun (WGS) entry which is preliminary data.</text>
</comment>
<organism evidence="2 3">
    <name type="scientific">Rhynchophorus ferrugineus</name>
    <name type="common">Red palm weevil</name>
    <name type="synonym">Curculio ferrugineus</name>
    <dbReference type="NCBI Taxonomy" id="354439"/>
    <lineage>
        <taxon>Eukaryota</taxon>
        <taxon>Metazoa</taxon>
        <taxon>Ecdysozoa</taxon>
        <taxon>Arthropoda</taxon>
        <taxon>Hexapoda</taxon>
        <taxon>Insecta</taxon>
        <taxon>Pterygota</taxon>
        <taxon>Neoptera</taxon>
        <taxon>Endopterygota</taxon>
        <taxon>Coleoptera</taxon>
        <taxon>Polyphaga</taxon>
        <taxon>Cucujiformia</taxon>
        <taxon>Curculionidae</taxon>
        <taxon>Dryophthorinae</taxon>
        <taxon>Rhynchophorus</taxon>
    </lineage>
</organism>
<reference evidence="2" key="1">
    <citation type="submission" date="2020-08" db="EMBL/GenBank/DDBJ databases">
        <title>Genome sequencing and assembly of the red palm weevil Rhynchophorus ferrugineus.</title>
        <authorList>
            <person name="Dias G.B."/>
            <person name="Bergman C.M."/>
            <person name="Manee M."/>
        </authorList>
    </citation>
    <scope>NUCLEOTIDE SEQUENCE</scope>
    <source>
        <strain evidence="2">AA-2017</strain>
        <tissue evidence="2">Whole larva</tissue>
    </source>
</reference>
<feature type="region of interest" description="Disordered" evidence="1">
    <location>
        <begin position="1"/>
        <end position="89"/>
    </location>
</feature>
<feature type="non-terminal residue" evidence="2">
    <location>
        <position position="1"/>
    </location>
</feature>
<dbReference type="Proteomes" id="UP000625711">
    <property type="component" value="Unassembled WGS sequence"/>
</dbReference>
<evidence type="ECO:0000256" key="1">
    <source>
        <dbReference type="SAM" id="MobiDB-lite"/>
    </source>
</evidence>